<protein>
    <submittedName>
        <fullName evidence="1">Uncharacterized protein</fullName>
    </submittedName>
</protein>
<sequence length="109" mass="11680">MEYSLLLHHRSSLLWPKGVQNLVVGAGLMLSGRVVWDGMAGIGCYSAVGLVVVEGNGWRGGIEKKYFTVRCATVSGSHSGKVRVSEIRPGQTRSYKELFPDGLGGEGNT</sequence>
<dbReference type="EMBL" id="CARXXK010000003">
    <property type="protein sequence ID" value="CAI6361434.1"/>
    <property type="molecule type" value="Genomic_DNA"/>
</dbReference>
<gene>
    <name evidence="1" type="ORF">MEUPH1_LOCUS16614</name>
</gene>
<evidence type="ECO:0000313" key="1">
    <source>
        <dbReference type="EMBL" id="CAI6361434.1"/>
    </source>
</evidence>
<proteinExistence type="predicted"/>
<reference evidence="1 2" key="1">
    <citation type="submission" date="2023-01" db="EMBL/GenBank/DDBJ databases">
        <authorList>
            <person name="Whitehead M."/>
        </authorList>
    </citation>
    <scope>NUCLEOTIDE SEQUENCE [LARGE SCALE GENOMIC DNA]</scope>
</reference>
<name>A0AAV0X0L2_9HEMI</name>
<comment type="caution">
    <text evidence="1">The sequence shown here is derived from an EMBL/GenBank/DDBJ whole genome shotgun (WGS) entry which is preliminary data.</text>
</comment>
<dbReference type="AlphaFoldDB" id="A0AAV0X0L2"/>
<dbReference type="Proteomes" id="UP001160148">
    <property type="component" value="Unassembled WGS sequence"/>
</dbReference>
<organism evidence="1 2">
    <name type="scientific">Macrosiphum euphorbiae</name>
    <name type="common">potato aphid</name>
    <dbReference type="NCBI Taxonomy" id="13131"/>
    <lineage>
        <taxon>Eukaryota</taxon>
        <taxon>Metazoa</taxon>
        <taxon>Ecdysozoa</taxon>
        <taxon>Arthropoda</taxon>
        <taxon>Hexapoda</taxon>
        <taxon>Insecta</taxon>
        <taxon>Pterygota</taxon>
        <taxon>Neoptera</taxon>
        <taxon>Paraneoptera</taxon>
        <taxon>Hemiptera</taxon>
        <taxon>Sternorrhyncha</taxon>
        <taxon>Aphidomorpha</taxon>
        <taxon>Aphidoidea</taxon>
        <taxon>Aphididae</taxon>
        <taxon>Macrosiphini</taxon>
        <taxon>Macrosiphum</taxon>
    </lineage>
</organism>
<accession>A0AAV0X0L2</accession>
<keyword evidence="2" id="KW-1185">Reference proteome</keyword>
<evidence type="ECO:0000313" key="2">
    <source>
        <dbReference type="Proteomes" id="UP001160148"/>
    </source>
</evidence>